<keyword evidence="2" id="KW-0812">Transmembrane</keyword>
<evidence type="ECO:0000256" key="1">
    <source>
        <dbReference type="SAM" id="MobiDB-lite"/>
    </source>
</evidence>
<feature type="region of interest" description="Disordered" evidence="1">
    <location>
        <begin position="1"/>
        <end position="26"/>
    </location>
</feature>
<dbReference type="AlphaFoldDB" id="A0ABD3I6R4"/>
<comment type="caution">
    <text evidence="3">The sequence shown here is derived from an EMBL/GenBank/DDBJ whole genome shotgun (WGS) entry which is preliminary data.</text>
</comment>
<feature type="transmembrane region" description="Helical" evidence="2">
    <location>
        <begin position="122"/>
        <end position="142"/>
    </location>
</feature>
<keyword evidence="2" id="KW-0472">Membrane</keyword>
<feature type="compositionally biased region" description="Basic and acidic residues" evidence="1">
    <location>
        <begin position="1"/>
        <end position="21"/>
    </location>
</feature>
<dbReference type="PANTHER" id="PTHR14614">
    <property type="entry name" value="HEPATOCELLULAR CARCINOMA-ASSOCIATED ANTIGEN"/>
    <property type="match status" value="1"/>
</dbReference>
<dbReference type="EMBL" id="JBJQOH010000001">
    <property type="protein sequence ID" value="KAL3699378.1"/>
    <property type="molecule type" value="Genomic_DNA"/>
</dbReference>
<dbReference type="Proteomes" id="UP001633002">
    <property type="component" value="Unassembled WGS sequence"/>
</dbReference>
<evidence type="ECO:0000313" key="4">
    <source>
        <dbReference type="Proteomes" id="UP001633002"/>
    </source>
</evidence>
<dbReference type="InterPro" id="IPR029063">
    <property type="entry name" value="SAM-dependent_MTases_sf"/>
</dbReference>
<dbReference type="SUPFAM" id="SSF53335">
    <property type="entry name" value="S-adenosyl-L-methionine-dependent methyltransferases"/>
    <property type="match status" value="1"/>
</dbReference>
<evidence type="ECO:0000313" key="3">
    <source>
        <dbReference type="EMBL" id="KAL3699378.1"/>
    </source>
</evidence>
<evidence type="ECO:0000256" key="2">
    <source>
        <dbReference type="SAM" id="Phobius"/>
    </source>
</evidence>
<dbReference type="Pfam" id="PF10294">
    <property type="entry name" value="Methyltransf_16"/>
    <property type="match status" value="1"/>
</dbReference>
<dbReference type="Gene3D" id="3.40.50.150">
    <property type="entry name" value="Vaccinia Virus protein VP39"/>
    <property type="match status" value="1"/>
</dbReference>
<keyword evidence="2" id="KW-1133">Transmembrane helix</keyword>
<accession>A0ABD3I6R4</accession>
<organism evidence="3 4">
    <name type="scientific">Riccia sorocarpa</name>
    <dbReference type="NCBI Taxonomy" id="122646"/>
    <lineage>
        <taxon>Eukaryota</taxon>
        <taxon>Viridiplantae</taxon>
        <taxon>Streptophyta</taxon>
        <taxon>Embryophyta</taxon>
        <taxon>Marchantiophyta</taxon>
        <taxon>Marchantiopsida</taxon>
        <taxon>Marchantiidae</taxon>
        <taxon>Marchantiales</taxon>
        <taxon>Ricciaceae</taxon>
        <taxon>Riccia</taxon>
    </lineage>
</organism>
<reference evidence="3 4" key="1">
    <citation type="submission" date="2024-09" db="EMBL/GenBank/DDBJ databases">
        <title>Chromosome-scale assembly of Riccia sorocarpa.</title>
        <authorList>
            <person name="Paukszto L."/>
        </authorList>
    </citation>
    <scope>NUCLEOTIDE SEQUENCE [LARGE SCALE GENOMIC DNA]</scope>
    <source>
        <strain evidence="3">LP-2024</strain>
        <tissue evidence="3">Aerial parts of the thallus</tissue>
    </source>
</reference>
<dbReference type="InterPro" id="IPR019410">
    <property type="entry name" value="Methyltransf_16"/>
</dbReference>
<keyword evidence="4" id="KW-1185">Reference proteome</keyword>
<protein>
    <submittedName>
        <fullName evidence="3">Uncharacterized protein</fullName>
    </submittedName>
</protein>
<dbReference type="PANTHER" id="PTHR14614:SF132">
    <property type="entry name" value="PROTEIN-LYSINE METHYLTRANSFERASE C42C1.13"/>
    <property type="match status" value="1"/>
</dbReference>
<sequence>MASMKKDGPQVFERRNNVADRVEDDESNQSEEYQCIDALKALCAVPVNTAVLIETQMECAFLLYLRTRKTCRIFLLISENVSEENVVNLPGAVVDHIDSERLMFRSCHNCPPGNRRMRVLELGSGTGMVGIVAACLGAHVILTDLPHVIPNLEYNMELNRGAIQAAGGSVESRVLSWGVEEDIKTLGDLASFDLIHGL</sequence>
<name>A0ABD3I6R4_9MARC</name>
<gene>
    <name evidence="3" type="ORF">R1sor_017400</name>
</gene>
<proteinExistence type="predicted"/>